<dbReference type="Proteomes" id="UP000054549">
    <property type="component" value="Unassembled WGS sequence"/>
</dbReference>
<evidence type="ECO:0000256" key="4">
    <source>
        <dbReference type="ARBA" id="ARBA00022786"/>
    </source>
</evidence>
<dbReference type="GO" id="GO:0006508">
    <property type="term" value="P:proteolysis"/>
    <property type="evidence" value="ECO:0007669"/>
    <property type="project" value="UniProtKB-KW"/>
</dbReference>
<accession>A0A0C2XAB4</accession>
<evidence type="ECO:0000313" key="9">
    <source>
        <dbReference type="EMBL" id="KIL65743.1"/>
    </source>
</evidence>
<evidence type="ECO:0000256" key="6">
    <source>
        <dbReference type="ARBA" id="ARBA00022807"/>
    </source>
</evidence>
<proteinExistence type="predicted"/>
<dbReference type="EC" id="3.4.19.12" evidence="2"/>
<evidence type="ECO:0000256" key="5">
    <source>
        <dbReference type="ARBA" id="ARBA00022801"/>
    </source>
</evidence>
<dbReference type="InterPro" id="IPR019400">
    <property type="entry name" value="Peptidase_C65_otubain"/>
</dbReference>
<evidence type="ECO:0000256" key="7">
    <source>
        <dbReference type="SAM" id="MobiDB-lite"/>
    </source>
</evidence>
<dbReference type="AlphaFoldDB" id="A0A0C2XAB4"/>
<keyword evidence="5" id="KW-0378">Hydrolase</keyword>
<name>A0A0C2XAB4_AMAMK</name>
<dbReference type="OrthoDB" id="18915at2759"/>
<feature type="region of interest" description="Disordered" evidence="7">
    <location>
        <begin position="1"/>
        <end position="36"/>
    </location>
</feature>
<dbReference type="HOGENOM" id="CLU_014832_3_3_1"/>
<protein>
    <recommendedName>
        <fullName evidence="2">ubiquitinyl hydrolase 1</fullName>
        <ecNumber evidence="2">3.4.19.12</ecNumber>
    </recommendedName>
</protein>
<keyword evidence="4" id="KW-0833">Ubl conjugation pathway</keyword>
<dbReference type="PANTHER" id="PTHR12931:SF15">
    <property type="entry name" value="UBIQUITIN THIOESTERASE OTUBAIN-LIKE"/>
    <property type="match status" value="1"/>
</dbReference>
<reference evidence="9 10" key="1">
    <citation type="submission" date="2014-04" db="EMBL/GenBank/DDBJ databases">
        <title>Evolutionary Origins and Diversification of the Mycorrhizal Mutualists.</title>
        <authorList>
            <consortium name="DOE Joint Genome Institute"/>
            <consortium name="Mycorrhizal Genomics Consortium"/>
            <person name="Kohler A."/>
            <person name="Kuo A."/>
            <person name="Nagy L.G."/>
            <person name="Floudas D."/>
            <person name="Copeland A."/>
            <person name="Barry K.W."/>
            <person name="Cichocki N."/>
            <person name="Veneault-Fourrey C."/>
            <person name="LaButti K."/>
            <person name="Lindquist E.A."/>
            <person name="Lipzen A."/>
            <person name="Lundell T."/>
            <person name="Morin E."/>
            <person name="Murat C."/>
            <person name="Riley R."/>
            <person name="Ohm R."/>
            <person name="Sun H."/>
            <person name="Tunlid A."/>
            <person name="Henrissat B."/>
            <person name="Grigoriev I.V."/>
            <person name="Hibbett D.S."/>
            <person name="Martin F."/>
        </authorList>
    </citation>
    <scope>NUCLEOTIDE SEQUENCE [LARGE SCALE GENOMIC DNA]</scope>
    <source>
        <strain evidence="9 10">Koide BX008</strain>
    </source>
</reference>
<keyword evidence="10" id="KW-1185">Reference proteome</keyword>
<gene>
    <name evidence="9" type="ORF">M378DRAFT_161735</name>
</gene>
<dbReference type="InterPro" id="IPR042467">
    <property type="entry name" value="Peptidase_C65_otubain_sub2"/>
</dbReference>
<dbReference type="GO" id="GO:0005634">
    <property type="term" value="C:nucleus"/>
    <property type="evidence" value="ECO:0007669"/>
    <property type="project" value="TreeGrafter"/>
</dbReference>
<dbReference type="Pfam" id="PF10275">
    <property type="entry name" value="Peptidase_C65"/>
    <property type="match status" value="1"/>
</dbReference>
<dbReference type="Gene3D" id="3.30.200.60">
    <property type="entry name" value="Peptidase C65 Otubain, subdomain 1"/>
    <property type="match status" value="1"/>
</dbReference>
<dbReference type="PROSITE" id="PS50802">
    <property type="entry name" value="OTU"/>
    <property type="match status" value="1"/>
</dbReference>
<dbReference type="InterPro" id="IPR038765">
    <property type="entry name" value="Papain-like_cys_pep_sf"/>
</dbReference>
<dbReference type="EMBL" id="KN818240">
    <property type="protein sequence ID" value="KIL65743.1"/>
    <property type="molecule type" value="Genomic_DNA"/>
</dbReference>
<feature type="domain" description="OTU" evidence="8">
    <location>
        <begin position="110"/>
        <end position="317"/>
    </location>
</feature>
<evidence type="ECO:0000256" key="2">
    <source>
        <dbReference type="ARBA" id="ARBA00012759"/>
    </source>
</evidence>
<dbReference type="GO" id="GO:0071108">
    <property type="term" value="P:protein K48-linked deubiquitination"/>
    <property type="evidence" value="ECO:0007669"/>
    <property type="project" value="TreeGrafter"/>
</dbReference>
<evidence type="ECO:0000259" key="8">
    <source>
        <dbReference type="PROSITE" id="PS50802"/>
    </source>
</evidence>
<sequence length="327" mass="36112">MTSEESEGLESRTESIANEVDETTAAEAKPQSPGSQLEEVTVCTALSGVALADLSHSQLIDLNQNALNDLVPNRPLIEGVEPISALRAEYESGSPRFRTQIDGLTDAGFRLLRRARGDGDCFYRAVGFAFVEQIFGDQEQDMAVASALSLLESSLEWLDAVGFQRLVYEDFYDTLCGLIQNIATPEMNGSVLTEATLLDQFQHPEASNSIVAFLRLLTSSHLRLNEEEYSPFLFHPELGEPMNVRDFCENFVEGSGKEADHVQITALCRILRLNVKVAYLDGRSDTVDFVDFQNDSTSKRFITLLYRPGHYDILLTDDGSPSAAALV</sequence>
<dbReference type="GO" id="GO:0043130">
    <property type="term" value="F:ubiquitin binding"/>
    <property type="evidence" value="ECO:0007669"/>
    <property type="project" value="TreeGrafter"/>
</dbReference>
<dbReference type="PANTHER" id="PTHR12931">
    <property type="entry name" value="UBIQUITIN THIOLESTERASE PROTEIN OTUB"/>
    <property type="match status" value="1"/>
</dbReference>
<dbReference type="GO" id="GO:0004843">
    <property type="term" value="F:cysteine-type deubiquitinase activity"/>
    <property type="evidence" value="ECO:0007669"/>
    <property type="project" value="UniProtKB-EC"/>
</dbReference>
<comment type="catalytic activity">
    <reaction evidence="1">
        <text>Thiol-dependent hydrolysis of ester, thioester, amide, peptide and isopeptide bonds formed by the C-terminal Gly of ubiquitin (a 76-residue protein attached to proteins as an intracellular targeting signal).</text>
        <dbReference type="EC" id="3.4.19.12"/>
    </reaction>
</comment>
<dbReference type="CDD" id="cd22749">
    <property type="entry name" value="Otubain_C65"/>
    <property type="match status" value="1"/>
</dbReference>
<evidence type="ECO:0000256" key="1">
    <source>
        <dbReference type="ARBA" id="ARBA00000707"/>
    </source>
</evidence>
<evidence type="ECO:0000313" key="10">
    <source>
        <dbReference type="Proteomes" id="UP000054549"/>
    </source>
</evidence>
<dbReference type="InterPro" id="IPR003323">
    <property type="entry name" value="OTU_dom"/>
</dbReference>
<dbReference type="SUPFAM" id="SSF54001">
    <property type="entry name" value="Cysteine proteinases"/>
    <property type="match status" value="1"/>
</dbReference>
<organism evidence="9 10">
    <name type="scientific">Amanita muscaria (strain Koide BX008)</name>
    <dbReference type="NCBI Taxonomy" id="946122"/>
    <lineage>
        <taxon>Eukaryota</taxon>
        <taxon>Fungi</taxon>
        <taxon>Dikarya</taxon>
        <taxon>Basidiomycota</taxon>
        <taxon>Agaricomycotina</taxon>
        <taxon>Agaricomycetes</taxon>
        <taxon>Agaricomycetidae</taxon>
        <taxon>Agaricales</taxon>
        <taxon>Pluteineae</taxon>
        <taxon>Amanitaceae</taxon>
        <taxon>Amanita</taxon>
    </lineage>
</organism>
<dbReference type="InterPro" id="IPR042468">
    <property type="entry name" value="Peptidase_C65_otubain_sub1"/>
</dbReference>
<evidence type="ECO:0000256" key="3">
    <source>
        <dbReference type="ARBA" id="ARBA00022670"/>
    </source>
</evidence>
<dbReference type="STRING" id="946122.A0A0C2XAB4"/>
<keyword evidence="6" id="KW-0788">Thiol protease</keyword>
<dbReference type="Gene3D" id="1.20.1300.20">
    <property type="entry name" value="Peptidase C65 Otubain, subdomain 2"/>
    <property type="match status" value="1"/>
</dbReference>
<keyword evidence="3" id="KW-0645">Protease</keyword>
<dbReference type="InParanoid" id="A0A0C2XAB4"/>